<dbReference type="AlphaFoldDB" id="B3RZQ7"/>
<proteinExistence type="predicted"/>
<dbReference type="OrthoDB" id="48509at2759"/>
<dbReference type="SUPFAM" id="SSF55277">
    <property type="entry name" value="GYF domain"/>
    <property type="match status" value="1"/>
</dbReference>
<dbReference type="CTD" id="6754986"/>
<dbReference type="InterPro" id="IPR035445">
    <property type="entry name" value="GYF-like_dom_sf"/>
</dbReference>
<dbReference type="InterPro" id="IPR003169">
    <property type="entry name" value="GYF"/>
</dbReference>
<feature type="compositionally biased region" description="Polar residues" evidence="1">
    <location>
        <begin position="183"/>
        <end position="197"/>
    </location>
</feature>
<sequence>MSQANVSETSMTFGPEWLRNLPLTGGGGLNITSPPRSPIFVEQESGKIVYNKEELIQYYKKVKDIPRVLEKCPVLLHPEPLLPMTMIPLSEEEQRNAASVNSAVALRMTGRGGSHPRGRGSVRGRGRGRGDAYYIRTGSDDGNTSGHPTFTRSRSGEGKSSWDIERSDHQIFLFVKSCQNKQENNRPVKNSWRSESLTSEDDNGWKFAGRGNNPNKSPRVLTGSGNWRSSSSESRTWNSRTNYQQKNHYSNDDSYDLPEWSQDGVDDIIGTFDGSGAFCSQKMESGEIETFESDNKSGIQVEAEENSTTNDIKESDRQQGVVDGLEYVAPVRDDLRSTVKDNVSATIDDNKDLEEHLPESLRLAISDDQLPESLRNVIEQLDTESCSAKTTDNHQQQVVDNNASRNDMSMRIDNMGKDGNLVSEDEKWLYQDPQGKLQGPFGNNEMLEWLKAGFFAPNLPVKRACDDYLLPLGKVIRIWKRIPFQPGPAPPPFKISQEQVIQHQQYQQPQHQQSQHQHQQSQHQQSQHQQQQQMAAMAAAKEQRLFLQRQLMAQKLMQQQQQQHMYQHQMMLYMQQMHLQQQQMSPEALNMALQQNSQNPTTVESESDNRMESHESNTNQQKPKSAWNMTQVKPADAWNGSESTNICKNIIIMHSNQSEHKVPDNQDQPVSISQSQLEEEWVKNAEGRREKQTQPNMAILEESQSLAKQHQQLQSAASSARQASINMNISHEQWKMTSATSPVSLAQIQAEEARRIAEEQRLRQQQVHLQQQQTDQNRSFVGNWVSNSRSSSDGMSNSPISLVDIQKEQSSRNEEKLRQQQMQTSVSSNVTRTSGWGSSPMVHQNVKVQPTSGNSGPINSGLLGQVISSRGLTNETVKTRNPLDETTLVNRPNPSLQSFFHPDISNKSAFPELSTNKQGVKTSQERGDVTRVSNTAYNPENALIQWCERRLAGIETTIDIPTFARFISSLGSPAEVRDYLKMYLGSTEEVKNFFNDYVRKRRECESQQFPKASPGNMKETTTDMEPSVRSETREESQVEANESPSPTSKSNNSSNANNSNKKKKKRMQKVDPSILGFSGSSGDRINQGAIQSLRDVEY</sequence>
<feature type="compositionally biased region" description="Polar residues" evidence="1">
    <location>
        <begin position="140"/>
        <end position="153"/>
    </location>
</feature>
<dbReference type="FunCoup" id="B3RZQ7">
    <property type="interactions" value="1086"/>
</dbReference>
<dbReference type="KEGG" id="tad:TRIADDRAFT_57541"/>
<dbReference type="EMBL" id="DS985246">
    <property type="protein sequence ID" value="EDV23882.1"/>
    <property type="molecule type" value="Genomic_DNA"/>
</dbReference>
<dbReference type="Pfam" id="PF02213">
    <property type="entry name" value="GYF"/>
    <property type="match status" value="1"/>
</dbReference>
<dbReference type="InParanoid" id="B3RZQ7"/>
<dbReference type="RefSeq" id="XP_002113408.1">
    <property type="nucleotide sequence ID" value="XM_002113372.1"/>
</dbReference>
<dbReference type="PhylomeDB" id="B3RZQ7"/>
<feature type="compositionally biased region" description="Low complexity" evidence="1">
    <location>
        <begin position="764"/>
        <end position="776"/>
    </location>
</feature>
<organism evidence="3 4">
    <name type="scientific">Trichoplax adhaerens</name>
    <name type="common">Trichoplax reptans</name>
    <dbReference type="NCBI Taxonomy" id="10228"/>
    <lineage>
        <taxon>Eukaryota</taxon>
        <taxon>Metazoa</taxon>
        <taxon>Placozoa</taxon>
        <taxon>Uniplacotomia</taxon>
        <taxon>Trichoplacea</taxon>
        <taxon>Trichoplacidae</taxon>
        <taxon>Trichoplax</taxon>
    </lineage>
</organism>
<feature type="compositionally biased region" description="Polar residues" evidence="1">
    <location>
        <begin position="616"/>
        <end position="626"/>
    </location>
</feature>
<feature type="region of interest" description="Disordered" evidence="1">
    <location>
        <begin position="183"/>
        <end position="257"/>
    </location>
</feature>
<keyword evidence="4" id="KW-1185">Reference proteome</keyword>
<feature type="compositionally biased region" description="Polar residues" evidence="1">
    <location>
        <begin position="819"/>
        <end position="837"/>
    </location>
</feature>
<feature type="compositionally biased region" description="Polar residues" evidence="1">
    <location>
        <begin position="1078"/>
        <end position="1090"/>
    </location>
</feature>
<feature type="compositionally biased region" description="Polar residues" evidence="1">
    <location>
        <begin position="1038"/>
        <end position="1047"/>
    </location>
</feature>
<evidence type="ECO:0000313" key="3">
    <source>
        <dbReference type="EMBL" id="EDV23882.1"/>
    </source>
</evidence>
<reference evidence="3 4" key="1">
    <citation type="journal article" date="2008" name="Nature">
        <title>The Trichoplax genome and the nature of placozoans.</title>
        <authorList>
            <person name="Srivastava M."/>
            <person name="Begovic E."/>
            <person name="Chapman J."/>
            <person name="Putnam N.H."/>
            <person name="Hellsten U."/>
            <person name="Kawashima T."/>
            <person name="Kuo A."/>
            <person name="Mitros T."/>
            <person name="Salamov A."/>
            <person name="Carpenter M.L."/>
            <person name="Signorovitch A.Y."/>
            <person name="Moreno M.A."/>
            <person name="Kamm K."/>
            <person name="Grimwood J."/>
            <person name="Schmutz J."/>
            <person name="Shapiro H."/>
            <person name="Grigoriev I.V."/>
            <person name="Buss L.W."/>
            <person name="Schierwater B."/>
            <person name="Dellaporta S.L."/>
            <person name="Rokhsar D.S."/>
        </authorList>
    </citation>
    <scope>NUCLEOTIDE SEQUENCE [LARGE SCALE GENOMIC DNA]</scope>
    <source>
        <strain evidence="3 4">Grell-BS-1999</strain>
    </source>
</reference>
<evidence type="ECO:0000313" key="4">
    <source>
        <dbReference type="Proteomes" id="UP000009022"/>
    </source>
</evidence>
<dbReference type="GO" id="GO:0005829">
    <property type="term" value="C:cytosol"/>
    <property type="evidence" value="ECO:0000318"/>
    <property type="project" value="GO_Central"/>
</dbReference>
<dbReference type="SMART" id="SM00444">
    <property type="entry name" value="GYF"/>
    <property type="match status" value="1"/>
</dbReference>
<feature type="compositionally biased region" description="Polar residues" evidence="1">
    <location>
        <begin position="907"/>
        <end position="922"/>
    </location>
</feature>
<dbReference type="HOGENOM" id="CLU_007300_0_0_1"/>
<dbReference type="OMA" id="WMEDGED"/>
<feature type="compositionally biased region" description="Low complexity" evidence="1">
    <location>
        <begin position="496"/>
        <end position="533"/>
    </location>
</feature>
<feature type="domain" description="GYF" evidence="2">
    <location>
        <begin position="425"/>
        <end position="473"/>
    </location>
</feature>
<accession>B3RZQ7</accession>
<feature type="region of interest" description="Disordered" evidence="1">
    <location>
        <begin position="1005"/>
        <end position="1098"/>
    </location>
</feature>
<evidence type="ECO:0000256" key="1">
    <source>
        <dbReference type="SAM" id="MobiDB-lite"/>
    </source>
</evidence>
<feature type="region of interest" description="Disordered" evidence="1">
    <location>
        <begin position="108"/>
        <end position="162"/>
    </location>
</feature>
<feature type="compositionally biased region" description="Basic residues" evidence="1">
    <location>
        <begin position="114"/>
        <end position="127"/>
    </location>
</feature>
<feature type="compositionally biased region" description="Basic and acidic residues" evidence="1">
    <location>
        <begin position="1026"/>
        <end position="1036"/>
    </location>
</feature>
<evidence type="ECO:0000259" key="2">
    <source>
        <dbReference type="PROSITE" id="PS50829"/>
    </source>
</evidence>
<feature type="compositionally biased region" description="Low complexity" evidence="1">
    <location>
        <begin position="222"/>
        <end position="242"/>
    </location>
</feature>
<dbReference type="GeneID" id="6754986"/>
<dbReference type="CDD" id="cd00072">
    <property type="entry name" value="GYF"/>
    <property type="match status" value="1"/>
</dbReference>
<feature type="region of interest" description="Disordered" evidence="1">
    <location>
        <begin position="873"/>
        <end position="895"/>
    </location>
</feature>
<feature type="compositionally biased region" description="Low complexity" evidence="1">
    <location>
        <begin position="1048"/>
        <end position="1059"/>
    </location>
</feature>
<dbReference type="PANTHER" id="PTHR14445:SF36">
    <property type="entry name" value="FI03272P-RELATED"/>
    <property type="match status" value="1"/>
</dbReference>
<dbReference type="PROSITE" id="PS50829">
    <property type="entry name" value="GYF"/>
    <property type="match status" value="1"/>
</dbReference>
<protein>
    <recommendedName>
        <fullName evidence="2">GYF domain-containing protein</fullName>
    </recommendedName>
</protein>
<feature type="region of interest" description="Disordered" evidence="1">
    <location>
        <begin position="488"/>
        <end position="537"/>
    </location>
</feature>
<feature type="region of interest" description="Disordered" evidence="1">
    <location>
        <begin position="764"/>
        <end position="858"/>
    </location>
</feature>
<gene>
    <name evidence="3" type="ORF">TRIADDRAFT_57541</name>
</gene>
<feature type="region of interest" description="Disordered" evidence="1">
    <location>
        <begin position="907"/>
        <end position="927"/>
    </location>
</feature>
<dbReference type="eggNOG" id="KOG1862">
    <property type="taxonomic scope" value="Eukaryota"/>
</dbReference>
<feature type="compositionally biased region" description="Polar residues" evidence="1">
    <location>
        <begin position="595"/>
        <end position="604"/>
    </location>
</feature>
<dbReference type="InterPro" id="IPR051640">
    <property type="entry name" value="GRB10-interact_GYF"/>
</dbReference>
<feature type="compositionally biased region" description="Low complexity" evidence="1">
    <location>
        <begin position="786"/>
        <end position="798"/>
    </location>
</feature>
<name>B3RZQ7_TRIAD</name>
<feature type="compositionally biased region" description="Basic and acidic residues" evidence="1">
    <location>
        <begin position="805"/>
        <end position="818"/>
    </location>
</feature>
<feature type="compositionally biased region" description="Polar residues" evidence="1">
    <location>
        <begin position="846"/>
        <end position="858"/>
    </location>
</feature>
<dbReference type="STRING" id="10228.B3RZQ7"/>
<feature type="region of interest" description="Disordered" evidence="1">
    <location>
        <begin position="595"/>
        <end position="626"/>
    </location>
</feature>
<dbReference type="Gene3D" id="3.30.1490.40">
    <property type="match status" value="1"/>
</dbReference>
<dbReference type="Proteomes" id="UP000009022">
    <property type="component" value="Unassembled WGS sequence"/>
</dbReference>
<dbReference type="PANTHER" id="PTHR14445">
    <property type="entry name" value="GRB10 INTERACTING GYF PROTEIN"/>
    <property type="match status" value="1"/>
</dbReference>